<organism evidence="2 3">
    <name type="scientific">Melanomma pulvis-pyrius CBS 109.77</name>
    <dbReference type="NCBI Taxonomy" id="1314802"/>
    <lineage>
        <taxon>Eukaryota</taxon>
        <taxon>Fungi</taxon>
        <taxon>Dikarya</taxon>
        <taxon>Ascomycota</taxon>
        <taxon>Pezizomycotina</taxon>
        <taxon>Dothideomycetes</taxon>
        <taxon>Pleosporomycetidae</taxon>
        <taxon>Pleosporales</taxon>
        <taxon>Melanommataceae</taxon>
        <taxon>Melanomma</taxon>
    </lineage>
</organism>
<dbReference type="EMBL" id="MU001780">
    <property type="protein sequence ID" value="KAF2798593.1"/>
    <property type="molecule type" value="Genomic_DNA"/>
</dbReference>
<feature type="transmembrane region" description="Helical" evidence="1">
    <location>
        <begin position="188"/>
        <end position="210"/>
    </location>
</feature>
<protein>
    <submittedName>
        <fullName evidence="2">Uncharacterized protein</fullName>
    </submittedName>
</protein>
<gene>
    <name evidence="2" type="ORF">K505DRAFT_357353</name>
</gene>
<dbReference type="PANTHER" id="PTHR35041">
    <property type="entry name" value="MEDIATOR OF RNA POLYMERASE II TRANSCRIPTION SUBUNIT 1"/>
    <property type="match status" value="1"/>
</dbReference>
<name>A0A6A6XR05_9PLEO</name>
<sequence length="665" mass="74598">MSLQPPTDANCKNLEIVVVKQKEVEGDEKDSISICATSSSSGSPTILPAPRSTGPFGNFAQLSAKVPQQSWRKRRIPRWKSPLLMVVFFIVGLAMSLAHCIFYPKLSGRLVGNSSSQEQNIRFGTAFSFLAQICLAASTWTSYTQWLWRTVSRTEMTVGGLNAAFGADTSVFSLLNLELLRKLRVGSVIALLAWSLLLPPFFTPATLFIYPSTNTVESIEMMPYPAISDSRLGHKFAYSPPIRRGTTQFLDDASRIFTGPRTVLNRIATATASLGEILPVMSPYNTSTSSVTFFAPIIKCQDANMSETVIINRFLQEDMAVKSGSSIQTDSAYYAFVPTYDSTGDLFPVINPRQQSPVNATNELWMTFLRPTIIYNGSTVNQRYYQVCRLCNASYDLSVGQDHGFQNITGSYTINEEVPFPQDKSDVASNMAQHSYAAFMWVIVDQLVGKFAWGQKSNDSNSSQFAIIDSQLQRTSLLGSLDLDAFFGFDEEYQLYAKNNYSLSDQRLQDKALARNRTLAVMIEELSFNTTVSLMYNPLLTFNALVPVRHIDDVNRYGYKTYGLFLPYGLANLFTFLTVLLGVYSYIYDDVMPDKKFQDIVGAAEDPEIIQVVRSRKRSMSAVVIGDKIVLRAGSDLSHKKFRLWGKTRRVTIRWSKRRQRNEMV</sequence>
<evidence type="ECO:0000313" key="2">
    <source>
        <dbReference type="EMBL" id="KAF2798593.1"/>
    </source>
</evidence>
<keyword evidence="3" id="KW-1185">Reference proteome</keyword>
<evidence type="ECO:0000313" key="3">
    <source>
        <dbReference type="Proteomes" id="UP000799757"/>
    </source>
</evidence>
<feature type="transmembrane region" description="Helical" evidence="1">
    <location>
        <begin position="124"/>
        <end position="143"/>
    </location>
</feature>
<feature type="transmembrane region" description="Helical" evidence="1">
    <location>
        <begin position="565"/>
        <end position="587"/>
    </location>
</feature>
<keyword evidence="1" id="KW-1133">Transmembrane helix</keyword>
<keyword evidence="1" id="KW-0812">Transmembrane</keyword>
<dbReference type="AlphaFoldDB" id="A0A6A6XR05"/>
<evidence type="ECO:0000256" key="1">
    <source>
        <dbReference type="SAM" id="Phobius"/>
    </source>
</evidence>
<reference evidence="2" key="1">
    <citation type="journal article" date="2020" name="Stud. Mycol.">
        <title>101 Dothideomycetes genomes: a test case for predicting lifestyles and emergence of pathogens.</title>
        <authorList>
            <person name="Haridas S."/>
            <person name="Albert R."/>
            <person name="Binder M."/>
            <person name="Bloem J."/>
            <person name="Labutti K."/>
            <person name="Salamov A."/>
            <person name="Andreopoulos B."/>
            <person name="Baker S."/>
            <person name="Barry K."/>
            <person name="Bills G."/>
            <person name="Bluhm B."/>
            <person name="Cannon C."/>
            <person name="Castanera R."/>
            <person name="Culley D."/>
            <person name="Daum C."/>
            <person name="Ezra D."/>
            <person name="Gonzalez J."/>
            <person name="Henrissat B."/>
            <person name="Kuo A."/>
            <person name="Liang C."/>
            <person name="Lipzen A."/>
            <person name="Lutzoni F."/>
            <person name="Magnuson J."/>
            <person name="Mondo S."/>
            <person name="Nolan M."/>
            <person name="Ohm R."/>
            <person name="Pangilinan J."/>
            <person name="Park H.-J."/>
            <person name="Ramirez L."/>
            <person name="Alfaro M."/>
            <person name="Sun H."/>
            <person name="Tritt A."/>
            <person name="Yoshinaga Y."/>
            <person name="Zwiers L.-H."/>
            <person name="Turgeon B."/>
            <person name="Goodwin S."/>
            <person name="Spatafora J."/>
            <person name="Crous P."/>
            <person name="Grigoriev I."/>
        </authorList>
    </citation>
    <scope>NUCLEOTIDE SEQUENCE</scope>
    <source>
        <strain evidence="2">CBS 109.77</strain>
    </source>
</reference>
<dbReference type="Proteomes" id="UP000799757">
    <property type="component" value="Unassembled WGS sequence"/>
</dbReference>
<keyword evidence="1" id="KW-0472">Membrane</keyword>
<feature type="transmembrane region" description="Helical" evidence="1">
    <location>
        <begin position="82"/>
        <end position="104"/>
    </location>
</feature>
<dbReference type="PANTHER" id="PTHR35041:SF3">
    <property type="entry name" value="FORMYLMETHIONINE DEFORMYLASE-LIKE PROTEIN"/>
    <property type="match status" value="1"/>
</dbReference>
<accession>A0A6A6XR05</accession>
<proteinExistence type="predicted"/>
<dbReference type="OrthoDB" id="5322539at2759"/>